<dbReference type="AlphaFoldDB" id="A0A8S4D355"/>
<reference evidence="2" key="1">
    <citation type="submission" date="2020-11" db="EMBL/GenBank/DDBJ databases">
        <authorList>
            <person name="Whiteford S."/>
        </authorList>
    </citation>
    <scope>NUCLEOTIDE SEQUENCE</scope>
</reference>
<evidence type="ECO:0000313" key="3">
    <source>
        <dbReference type="Proteomes" id="UP000653454"/>
    </source>
</evidence>
<proteinExistence type="predicted"/>
<protein>
    <submittedName>
        <fullName evidence="2">(diamondback moth) hypothetical protein</fullName>
    </submittedName>
</protein>
<name>A0A8S4D355_PLUXY</name>
<evidence type="ECO:0000313" key="2">
    <source>
        <dbReference type="EMBL" id="CAG9089287.1"/>
    </source>
</evidence>
<organism evidence="2 3">
    <name type="scientific">Plutella xylostella</name>
    <name type="common">Diamondback moth</name>
    <name type="synonym">Plutella maculipennis</name>
    <dbReference type="NCBI Taxonomy" id="51655"/>
    <lineage>
        <taxon>Eukaryota</taxon>
        <taxon>Metazoa</taxon>
        <taxon>Ecdysozoa</taxon>
        <taxon>Arthropoda</taxon>
        <taxon>Hexapoda</taxon>
        <taxon>Insecta</taxon>
        <taxon>Pterygota</taxon>
        <taxon>Neoptera</taxon>
        <taxon>Endopterygota</taxon>
        <taxon>Lepidoptera</taxon>
        <taxon>Glossata</taxon>
        <taxon>Ditrysia</taxon>
        <taxon>Yponomeutoidea</taxon>
        <taxon>Plutellidae</taxon>
        <taxon>Plutella</taxon>
    </lineage>
</organism>
<feature type="signal peptide" evidence="1">
    <location>
        <begin position="1"/>
        <end position="21"/>
    </location>
</feature>
<sequence length="137" mass="15808">MCRFEFILLVMSVVWVAGAWGAHYPTSLNSIGGKTAQQENRNWLKSETQDTLKEDESESLGNHYQCTKNQIPPNNQQLYKSHYLNDHINSNLDDSKCPIRGLELLELTNTRILSKDRRNHPPIAYPRFALRKQIPTV</sequence>
<dbReference type="EMBL" id="CAJHNJ030000001">
    <property type="protein sequence ID" value="CAG9089287.1"/>
    <property type="molecule type" value="Genomic_DNA"/>
</dbReference>
<keyword evidence="1" id="KW-0732">Signal</keyword>
<accession>A0A8S4D355</accession>
<feature type="chain" id="PRO_5035824436" evidence="1">
    <location>
        <begin position="22"/>
        <end position="137"/>
    </location>
</feature>
<gene>
    <name evidence="2" type="ORF">PLXY2_LOCUS434</name>
</gene>
<dbReference type="Proteomes" id="UP000653454">
    <property type="component" value="Unassembled WGS sequence"/>
</dbReference>
<keyword evidence="3" id="KW-1185">Reference proteome</keyword>
<comment type="caution">
    <text evidence="2">The sequence shown here is derived from an EMBL/GenBank/DDBJ whole genome shotgun (WGS) entry which is preliminary data.</text>
</comment>
<evidence type="ECO:0000256" key="1">
    <source>
        <dbReference type="SAM" id="SignalP"/>
    </source>
</evidence>